<dbReference type="SUPFAM" id="SSF52283">
    <property type="entry name" value="Formate/glycerate dehydrogenase catalytic domain-like"/>
    <property type="match status" value="1"/>
</dbReference>
<dbReference type="InterPro" id="IPR006140">
    <property type="entry name" value="D-isomer_DH_NAD-bd"/>
</dbReference>
<name>A0ABT4GPV5_9BACL</name>
<evidence type="ECO:0000259" key="3">
    <source>
        <dbReference type="Pfam" id="PF02826"/>
    </source>
</evidence>
<gene>
    <name evidence="4" type="ORF">M5X19_36170</name>
</gene>
<dbReference type="InterPro" id="IPR036291">
    <property type="entry name" value="NAD(P)-bd_dom_sf"/>
</dbReference>
<evidence type="ECO:0000256" key="2">
    <source>
        <dbReference type="ARBA" id="ARBA00023027"/>
    </source>
</evidence>
<sequence>MTLHLAIIPGMRITRRVFTPSQLEKLGRLSRKVTLNQEEGNPSPETVKRLIQGADAVITSWGCPPLDSELLAEAPDLRALLHAAGSVKTVVTPELWERGIQVTGAASMLSRGVAETTLGLTIASLKNMWQIIDYTRNKDWWGFQQDSVRSRIREMFGITIGVIGAGHAGRHYIKLLQGFDVKILLSDPTYTEVQAAELGAKLVPLEELLAAADVVAVMAPEIPETYQLLNEDRLGLMKDDAILINPARGSIIHEEALIRHLKLGRFFACLDVTEPEPPASDHPFRTLPNVVLTGHIAGAVNNGLLQIGKFITDEWERWVQGVPMEGRIDPVKLSFLA</sequence>
<dbReference type="PANTHER" id="PTHR10996:SF178">
    <property type="entry name" value="2-HYDROXYACID DEHYDROGENASE YGL185C-RELATED"/>
    <property type="match status" value="1"/>
</dbReference>
<keyword evidence="2" id="KW-0520">NAD</keyword>
<reference evidence="4 5" key="1">
    <citation type="submission" date="2022-05" db="EMBL/GenBank/DDBJ databases">
        <title>Genome Sequencing of Bee-Associated Microbes.</title>
        <authorList>
            <person name="Dunlap C."/>
        </authorList>
    </citation>
    <scope>NUCLEOTIDE SEQUENCE [LARGE SCALE GENOMIC DNA]</scope>
    <source>
        <strain evidence="4 5">NRRL B-14421</strain>
    </source>
</reference>
<protein>
    <submittedName>
        <fullName evidence="4">Hydroxyacid dehydrogenase</fullName>
    </submittedName>
</protein>
<dbReference type="CDD" id="cd12167">
    <property type="entry name" value="2-Hacid_dh_8"/>
    <property type="match status" value="1"/>
</dbReference>
<dbReference type="Pfam" id="PF02826">
    <property type="entry name" value="2-Hacid_dh_C"/>
    <property type="match status" value="1"/>
</dbReference>
<dbReference type="RefSeq" id="WP_268618704.1">
    <property type="nucleotide sequence ID" value="NZ_JAMDMX010000218.1"/>
</dbReference>
<organism evidence="4 5">
    <name type="scientific">Paenibacillus alginolyticus</name>
    <dbReference type="NCBI Taxonomy" id="59839"/>
    <lineage>
        <taxon>Bacteria</taxon>
        <taxon>Bacillati</taxon>
        <taxon>Bacillota</taxon>
        <taxon>Bacilli</taxon>
        <taxon>Bacillales</taxon>
        <taxon>Paenibacillaceae</taxon>
        <taxon>Paenibacillus</taxon>
    </lineage>
</organism>
<dbReference type="Gene3D" id="3.40.50.720">
    <property type="entry name" value="NAD(P)-binding Rossmann-like Domain"/>
    <property type="match status" value="2"/>
</dbReference>
<evidence type="ECO:0000313" key="4">
    <source>
        <dbReference type="EMBL" id="MCY9698239.1"/>
    </source>
</evidence>
<feature type="domain" description="D-isomer specific 2-hydroxyacid dehydrogenase NAD-binding" evidence="3">
    <location>
        <begin position="119"/>
        <end position="297"/>
    </location>
</feature>
<dbReference type="SUPFAM" id="SSF51735">
    <property type="entry name" value="NAD(P)-binding Rossmann-fold domains"/>
    <property type="match status" value="1"/>
</dbReference>
<evidence type="ECO:0000313" key="5">
    <source>
        <dbReference type="Proteomes" id="UP001527099"/>
    </source>
</evidence>
<proteinExistence type="predicted"/>
<comment type="caution">
    <text evidence="4">The sequence shown here is derived from an EMBL/GenBank/DDBJ whole genome shotgun (WGS) entry which is preliminary data.</text>
</comment>
<keyword evidence="1" id="KW-0560">Oxidoreductase</keyword>
<dbReference type="PANTHER" id="PTHR10996">
    <property type="entry name" value="2-HYDROXYACID DEHYDROGENASE-RELATED"/>
    <property type="match status" value="1"/>
</dbReference>
<dbReference type="Proteomes" id="UP001527099">
    <property type="component" value="Unassembled WGS sequence"/>
</dbReference>
<accession>A0ABT4GPV5</accession>
<keyword evidence="5" id="KW-1185">Reference proteome</keyword>
<dbReference type="EMBL" id="JAMDMX010000218">
    <property type="protein sequence ID" value="MCY9698239.1"/>
    <property type="molecule type" value="Genomic_DNA"/>
</dbReference>
<dbReference type="InterPro" id="IPR050223">
    <property type="entry name" value="D-isomer_2-hydroxyacid_DH"/>
</dbReference>
<evidence type="ECO:0000256" key="1">
    <source>
        <dbReference type="ARBA" id="ARBA00023002"/>
    </source>
</evidence>